<dbReference type="AlphaFoldDB" id="A0A100XGW7"/>
<dbReference type="Pfam" id="PF00441">
    <property type="entry name" value="Acyl-CoA_dh_1"/>
    <property type="match status" value="1"/>
</dbReference>
<dbReference type="InterPro" id="IPR036250">
    <property type="entry name" value="AcylCo_DH-like_C"/>
</dbReference>
<sequence>MTRTRPANLAGDETWAMIEETVVRLFDEVAARQDHVAIDPLLQKLGWSEIEAEYPVAACALLFRTQGRCLALTDALDRVMLAELAPLVDAPVDCIVLPTLSQGSVPSSNEGQMKGIVLGPLRGRVVVPVSDVPGTVSVTVVDSDQLRGDQLDTFDASVVWTWVEGSIDGDLVDASTEWGRAISAAHRSLATELIALADTALRLAVEHTSVRVQFGSPIGSLQSPRHALAAAAARLEGARAVLDDSWWYGGLLSAQVAKAAAGRAHRAVSDAVLQVCGAMGLTAEHDLHRYVTRGFQIDALCGSYLQLESLLADRLFDVHAPERALPAIINLD</sequence>
<proteinExistence type="predicted"/>
<dbReference type="GO" id="GO:0016627">
    <property type="term" value="F:oxidoreductase activity, acting on the CH-CH group of donors"/>
    <property type="evidence" value="ECO:0007669"/>
    <property type="project" value="InterPro"/>
</dbReference>
<gene>
    <name evidence="3" type="ORF">RMCT_3232</name>
</gene>
<reference evidence="4" key="2">
    <citation type="submission" date="2016-02" db="EMBL/GenBank/DDBJ databases">
        <title>Draft genome sequence of five rapidly growing Mycobacterium species.</title>
        <authorList>
            <person name="Katahira K."/>
            <person name="Gotou Y."/>
            <person name="Iida K."/>
            <person name="Ogura Y."/>
            <person name="Hayashi T."/>
        </authorList>
    </citation>
    <scope>NUCLEOTIDE SEQUENCE [LARGE SCALE GENOMIC DNA]</scope>
    <source>
        <strain evidence="4">JCM6362</strain>
    </source>
</reference>
<keyword evidence="1" id="KW-0285">Flavoprotein</keyword>
<dbReference type="STRING" id="1797.RMCT_3232"/>
<protein>
    <submittedName>
        <fullName evidence="3">Acyl-CoA dehydrogenase</fullName>
    </submittedName>
</protein>
<organism evidence="3 4">
    <name type="scientific">Mycolicibacterium thermoresistibile</name>
    <name type="common">Mycobacterium thermoresistibile</name>
    <dbReference type="NCBI Taxonomy" id="1797"/>
    <lineage>
        <taxon>Bacteria</taxon>
        <taxon>Bacillati</taxon>
        <taxon>Actinomycetota</taxon>
        <taxon>Actinomycetes</taxon>
        <taxon>Mycobacteriales</taxon>
        <taxon>Mycobacteriaceae</taxon>
        <taxon>Mycolicibacterium</taxon>
    </lineage>
</organism>
<dbReference type="EMBL" id="BCTB01000041">
    <property type="protein sequence ID" value="GAT16263.1"/>
    <property type="molecule type" value="Genomic_DNA"/>
</dbReference>
<name>A0A100XGW7_MYCTH</name>
<evidence type="ECO:0000256" key="1">
    <source>
        <dbReference type="ARBA" id="ARBA00022630"/>
    </source>
</evidence>
<dbReference type="Gene3D" id="1.20.140.10">
    <property type="entry name" value="Butyryl-CoA Dehydrogenase, subunit A, domain 3"/>
    <property type="match status" value="1"/>
</dbReference>
<reference evidence="3 4" key="1">
    <citation type="journal article" date="2016" name="Genome Announc.">
        <title>Draft Genome Sequences of Five Rapidly Growing Mycobacterium Species, M. thermoresistibile, M. fortuitum subsp. acetamidolyticum, M. canariasense, M. brisbanense, and M. novocastrense.</title>
        <authorList>
            <person name="Katahira K."/>
            <person name="Ogura Y."/>
            <person name="Gotoh Y."/>
            <person name="Hayashi T."/>
        </authorList>
    </citation>
    <scope>NUCLEOTIDE SEQUENCE [LARGE SCALE GENOMIC DNA]</scope>
    <source>
        <strain evidence="3 4">JCM6362</strain>
    </source>
</reference>
<comment type="caution">
    <text evidence="3">The sequence shown here is derived from an EMBL/GenBank/DDBJ whole genome shotgun (WGS) entry which is preliminary data.</text>
</comment>
<evidence type="ECO:0000313" key="4">
    <source>
        <dbReference type="Proteomes" id="UP000069654"/>
    </source>
</evidence>
<evidence type="ECO:0000259" key="2">
    <source>
        <dbReference type="Pfam" id="PF00441"/>
    </source>
</evidence>
<feature type="domain" description="Acyl-CoA dehydrogenase/oxidase C-terminal" evidence="2">
    <location>
        <begin position="189"/>
        <end position="291"/>
    </location>
</feature>
<dbReference type="SUPFAM" id="SSF47203">
    <property type="entry name" value="Acyl-CoA dehydrogenase C-terminal domain-like"/>
    <property type="match status" value="1"/>
</dbReference>
<accession>A0A100XGW7</accession>
<dbReference type="Proteomes" id="UP000069654">
    <property type="component" value="Unassembled WGS sequence"/>
</dbReference>
<evidence type="ECO:0000313" key="3">
    <source>
        <dbReference type="EMBL" id="GAT16263.1"/>
    </source>
</evidence>
<dbReference type="InterPro" id="IPR009075">
    <property type="entry name" value="AcylCo_DH/oxidase_C"/>
</dbReference>